<feature type="transmembrane region" description="Helical" evidence="4">
    <location>
        <begin position="197"/>
        <end position="223"/>
    </location>
</feature>
<comment type="caution">
    <text evidence="6">The sequence shown here is derived from an EMBL/GenBank/DDBJ whole genome shotgun (WGS) entry which is preliminary data.</text>
</comment>
<sequence>MVNEPMVSLRTWHIQSALMMSLPYVVRNITMPVLPLQITLTPLSLALILVSLFRMVGWDSKSGSKLRRAFCVVGACSSAAFLAVEIYAIIRGNGYLTSETAVALNQALSVVELLSASLALTWWCLSAPKAADIRSGNHATISLGIGFTSPLLVQLVADALKAFYPPSSIVLCLSSGAIAYVIASISSRWEKGSIQPVGVISGLITYQIAQSFAPGVNAYYGFYSGAASPLWYCLPLILLALVLLIIHFPKKASEAADETKIPDRQETAIPILEGSSASQLSDRERAIVACSALGYSQKDIASMLGIAASTVSTYRVRAFKKLEVDNLSELQRLLRSRDADLSISQSVKMIPDKTSPDHPLKRQKASPITLRIGIVIICIIFSVIGVPFQPILPDGTVIYQASHIIVWTFAMIVLMYSAQIQVGDGLQTPRQRYAEQTSKPILLIIVGISLLWGFQIGQIPPGGITSLLSALAISFVPTIIYVASHPTGTSKRNLDRLRELRVRAGVSALISMFKIEMLQLFGAGLVLAKALAPYPPLWTIKPILIGLIAIANAWWYATISRSWQDRCTDMETGDDQLLKFLKEHGMGELQALVILDCINGASIKETCARRHTTENTVKSYRKRAYRKFGVSCASELKETLRRELETTKGCTLHP</sequence>
<dbReference type="CDD" id="cd06170">
    <property type="entry name" value="LuxR_C_like"/>
    <property type="match status" value="1"/>
</dbReference>
<feature type="transmembrane region" description="Helical" evidence="4">
    <location>
        <begin position="229"/>
        <end position="248"/>
    </location>
</feature>
<evidence type="ECO:0000256" key="1">
    <source>
        <dbReference type="ARBA" id="ARBA00023015"/>
    </source>
</evidence>
<name>A0A921LS32_9ACTN</name>
<feature type="transmembrane region" description="Helical" evidence="4">
    <location>
        <begin position="463"/>
        <end position="483"/>
    </location>
</feature>
<dbReference type="InterPro" id="IPR016032">
    <property type="entry name" value="Sig_transdc_resp-reg_C-effctor"/>
</dbReference>
<feature type="transmembrane region" description="Helical" evidence="4">
    <location>
        <begin position="504"/>
        <end position="527"/>
    </location>
</feature>
<keyword evidence="4" id="KW-0812">Transmembrane</keyword>
<feature type="transmembrane region" description="Helical" evidence="4">
    <location>
        <begin position="163"/>
        <end position="185"/>
    </location>
</feature>
<feature type="transmembrane region" description="Helical" evidence="4">
    <location>
        <begin position="439"/>
        <end position="457"/>
    </location>
</feature>
<keyword evidence="3" id="KW-0804">Transcription</keyword>
<keyword evidence="4" id="KW-1133">Transmembrane helix</keyword>
<dbReference type="EMBL" id="DYVF01000054">
    <property type="protein sequence ID" value="HJG31569.1"/>
    <property type="molecule type" value="Genomic_DNA"/>
</dbReference>
<dbReference type="GO" id="GO:0003677">
    <property type="term" value="F:DNA binding"/>
    <property type="evidence" value="ECO:0007669"/>
    <property type="project" value="UniProtKB-KW"/>
</dbReference>
<keyword evidence="4" id="KW-0472">Membrane</keyword>
<evidence type="ECO:0000256" key="3">
    <source>
        <dbReference type="ARBA" id="ARBA00023163"/>
    </source>
</evidence>
<organism evidence="6 7">
    <name type="scientific">Collinsella ihumii</name>
    <dbReference type="NCBI Taxonomy" id="1720204"/>
    <lineage>
        <taxon>Bacteria</taxon>
        <taxon>Bacillati</taxon>
        <taxon>Actinomycetota</taxon>
        <taxon>Coriobacteriia</taxon>
        <taxon>Coriobacteriales</taxon>
        <taxon>Coriobacteriaceae</taxon>
        <taxon>Collinsella</taxon>
    </lineage>
</organism>
<reference evidence="6" key="1">
    <citation type="journal article" date="2021" name="PeerJ">
        <title>Extensive microbial diversity within the chicken gut microbiome revealed by metagenomics and culture.</title>
        <authorList>
            <person name="Gilroy R."/>
            <person name="Ravi A."/>
            <person name="Getino M."/>
            <person name="Pursley I."/>
            <person name="Horton D.L."/>
            <person name="Alikhan N.F."/>
            <person name="Baker D."/>
            <person name="Gharbi K."/>
            <person name="Hall N."/>
            <person name="Watson M."/>
            <person name="Adriaenssens E.M."/>
            <person name="Foster-Nyarko E."/>
            <person name="Jarju S."/>
            <person name="Secka A."/>
            <person name="Antonio M."/>
            <person name="Oren A."/>
            <person name="Chaudhuri R.R."/>
            <person name="La Ragione R."/>
            <person name="Hildebrand F."/>
            <person name="Pallen M.J."/>
        </authorList>
    </citation>
    <scope>NUCLEOTIDE SEQUENCE</scope>
    <source>
        <strain evidence="6">ChiGjej2B2-7701</strain>
    </source>
</reference>
<dbReference type="InterPro" id="IPR036388">
    <property type="entry name" value="WH-like_DNA-bd_sf"/>
</dbReference>
<feature type="transmembrane region" description="Helical" evidence="4">
    <location>
        <begin position="137"/>
        <end position="157"/>
    </location>
</feature>
<evidence type="ECO:0000313" key="7">
    <source>
        <dbReference type="Proteomes" id="UP000746751"/>
    </source>
</evidence>
<dbReference type="AlphaFoldDB" id="A0A921LS32"/>
<feature type="domain" description="HTH luxR-type" evidence="5">
    <location>
        <begin position="273"/>
        <end position="338"/>
    </location>
</feature>
<dbReference type="PANTHER" id="PTHR44688">
    <property type="entry name" value="DNA-BINDING TRANSCRIPTIONAL ACTIVATOR DEVR_DOSR"/>
    <property type="match status" value="1"/>
</dbReference>
<gene>
    <name evidence="6" type="ORF">K8U80_09285</name>
</gene>
<feature type="transmembrane region" description="Helical" evidence="4">
    <location>
        <begin position="69"/>
        <end position="90"/>
    </location>
</feature>
<evidence type="ECO:0000256" key="2">
    <source>
        <dbReference type="ARBA" id="ARBA00023125"/>
    </source>
</evidence>
<dbReference type="SMART" id="SM00421">
    <property type="entry name" value="HTH_LUXR"/>
    <property type="match status" value="2"/>
</dbReference>
<dbReference type="InterPro" id="IPR000792">
    <property type="entry name" value="Tscrpt_reg_LuxR_C"/>
</dbReference>
<feature type="transmembrane region" description="Helical" evidence="4">
    <location>
        <begin position="368"/>
        <end position="391"/>
    </location>
</feature>
<evidence type="ECO:0000313" key="6">
    <source>
        <dbReference type="EMBL" id="HJG31569.1"/>
    </source>
</evidence>
<dbReference type="PROSITE" id="PS50043">
    <property type="entry name" value="HTH_LUXR_2"/>
    <property type="match status" value="1"/>
</dbReference>
<accession>A0A921LS32</accession>
<dbReference type="PRINTS" id="PR00038">
    <property type="entry name" value="HTHLUXR"/>
</dbReference>
<protein>
    <submittedName>
        <fullName evidence="6">LuxR C-terminal-related transcriptional regulator</fullName>
    </submittedName>
</protein>
<dbReference type="Pfam" id="PF00196">
    <property type="entry name" value="GerE"/>
    <property type="match status" value="1"/>
</dbReference>
<dbReference type="GO" id="GO:0006355">
    <property type="term" value="P:regulation of DNA-templated transcription"/>
    <property type="evidence" value="ECO:0007669"/>
    <property type="project" value="InterPro"/>
</dbReference>
<feature type="transmembrane region" description="Helical" evidence="4">
    <location>
        <begin position="102"/>
        <end position="125"/>
    </location>
</feature>
<dbReference type="Gene3D" id="1.10.10.10">
    <property type="entry name" value="Winged helix-like DNA-binding domain superfamily/Winged helix DNA-binding domain"/>
    <property type="match status" value="2"/>
</dbReference>
<feature type="transmembrane region" description="Helical" evidence="4">
    <location>
        <begin position="539"/>
        <end position="557"/>
    </location>
</feature>
<reference evidence="6" key="2">
    <citation type="submission" date="2021-09" db="EMBL/GenBank/DDBJ databases">
        <authorList>
            <person name="Gilroy R."/>
        </authorList>
    </citation>
    <scope>NUCLEOTIDE SEQUENCE</scope>
    <source>
        <strain evidence="6">ChiGjej2B2-7701</strain>
    </source>
</reference>
<evidence type="ECO:0000256" key="4">
    <source>
        <dbReference type="SAM" id="Phobius"/>
    </source>
</evidence>
<keyword evidence="1" id="KW-0805">Transcription regulation</keyword>
<feature type="transmembrane region" description="Helical" evidence="4">
    <location>
        <begin position="397"/>
        <end position="418"/>
    </location>
</feature>
<dbReference type="Proteomes" id="UP000746751">
    <property type="component" value="Unassembled WGS sequence"/>
</dbReference>
<dbReference type="SUPFAM" id="SSF46894">
    <property type="entry name" value="C-terminal effector domain of the bipartite response regulators"/>
    <property type="match status" value="2"/>
</dbReference>
<keyword evidence="2" id="KW-0238">DNA-binding</keyword>
<evidence type="ECO:0000259" key="5">
    <source>
        <dbReference type="PROSITE" id="PS50043"/>
    </source>
</evidence>
<proteinExistence type="predicted"/>
<dbReference type="PANTHER" id="PTHR44688:SF16">
    <property type="entry name" value="DNA-BINDING TRANSCRIPTIONAL ACTIVATOR DEVR_DOSR"/>
    <property type="match status" value="1"/>
</dbReference>
<feature type="transmembrane region" description="Helical" evidence="4">
    <location>
        <begin position="36"/>
        <end position="57"/>
    </location>
</feature>